<proteinExistence type="predicted"/>
<keyword evidence="2" id="KW-0067">ATP-binding</keyword>
<dbReference type="Gene3D" id="3.30.450.40">
    <property type="match status" value="1"/>
</dbReference>
<keyword evidence="8" id="KW-1185">Reference proteome</keyword>
<evidence type="ECO:0000313" key="8">
    <source>
        <dbReference type="Proteomes" id="UP000000378"/>
    </source>
</evidence>
<gene>
    <name evidence="7" type="ordered locus">Slip_0224</name>
</gene>
<organism evidence="7 8">
    <name type="scientific">Syntrophothermus lipocalidus (strain DSM 12680 / TGB-C1)</name>
    <dbReference type="NCBI Taxonomy" id="643648"/>
    <lineage>
        <taxon>Bacteria</taxon>
        <taxon>Bacillati</taxon>
        <taxon>Bacillota</taxon>
        <taxon>Clostridia</taxon>
        <taxon>Eubacteriales</taxon>
        <taxon>Syntrophomonadaceae</taxon>
        <taxon>Syntrophothermus</taxon>
    </lineage>
</organism>
<evidence type="ECO:0000256" key="4">
    <source>
        <dbReference type="ARBA" id="ARBA00023125"/>
    </source>
</evidence>
<evidence type="ECO:0000259" key="6">
    <source>
        <dbReference type="PROSITE" id="PS50045"/>
    </source>
</evidence>
<dbReference type="SMART" id="SM00382">
    <property type="entry name" value="AAA"/>
    <property type="match status" value="1"/>
</dbReference>
<dbReference type="Proteomes" id="UP000000378">
    <property type="component" value="Chromosome"/>
</dbReference>
<dbReference type="PROSITE" id="PS50045">
    <property type="entry name" value="SIGMA54_INTERACT_4"/>
    <property type="match status" value="1"/>
</dbReference>
<dbReference type="SUPFAM" id="SSF46689">
    <property type="entry name" value="Homeodomain-like"/>
    <property type="match status" value="1"/>
</dbReference>
<dbReference type="InterPro" id="IPR025944">
    <property type="entry name" value="Sigma_54_int_dom_CS"/>
</dbReference>
<dbReference type="InterPro" id="IPR003593">
    <property type="entry name" value="AAA+_ATPase"/>
</dbReference>
<dbReference type="InterPro" id="IPR027417">
    <property type="entry name" value="P-loop_NTPase"/>
</dbReference>
<dbReference type="InterPro" id="IPR009057">
    <property type="entry name" value="Homeodomain-like_sf"/>
</dbReference>
<reference evidence="7 8" key="2">
    <citation type="journal article" date="2010" name="Stand. Genomic Sci.">
        <title>Complete genome sequence of Syntrophothermus lipocalidus type strain (TGB-C1).</title>
        <authorList>
            <person name="Djao O.D."/>
            <person name="Zhang X."/>
            <person name="Lucas S."/>
            <person name="Lapidus A."/>
            <person name="Del Rio T.G."/>
            <person name="Nolan M."/>
            <person name="Tice H."/>
            <person name="Cheng J.F."/>
            <person name="Han C."/>
            <person name="Tapia R."/>
            <person name="Goodwin L."/>
            <person name="Pitluck S."/>
            <person name="Liolios K."/>
            <person name="Ivanova N."/>
            <person name="Mavromatis K."/>
            <person name="Mikhailova N."/>
            <person name="Ovchinnikova G."/>
            <person name="Pati A."/>
            <person name="Brambilla E."/>
            <person name="Chen A."/>
            <person name="Palaniappan K."/>
            <person name="Land M."/>
            <person name="Hauser L."/>
            <person name="Chang Y.J."/>
            <person name="Jeffries C.D."/>
            <person name="Rohde M."/>
            <person name="Sikorski J."/>
            <person name="Spring S."/>
            <person name="Goker M."/>
            <person name="Detter J.C."/>
            <person name="Woyke T."/>
            <person name="Bristow J."/>
            <person name="Eisen J.A."/>
            <person name="Markowitz V."/>
            <person name="Hugenholtz P."/>
            <person name="Kyrpides N.C."/>
            <person name="Klenk H.P."/>
        </authorList>
    </citation>
    <scope>NUCLEOTIDE SEQUENCE [LARGE SCALE GENOMIC DNA]</scope>
    <source>
        <strain evidence="8">DSM 12680 / TGB-C1</strain>
    </source>
</reference>
<dbReference type="Pfam" id="PF02954">
    <property type="entry name" value="HTH_8"/>
    <property type="match status" value="1"/>
</dbReference>
<dbReference type="PROSITE" id="PS00688">
    <property type="entry name" value="SIGMA54_INTERACT_3"/>
    <property type="match status" value="1"/>
</dbReference>
<accession>D7CJC5</accession>
<feature type="domain" description="Sigma-54 factor interaction" evidence="6">
    <location>
        <begin position="365"/>
        <end position="594"/>
    </location>
</feature>
<dbReference type="CDD" id="cd00009">
    <property type="entry name" value="AAA"/>
    <property type="match status" value="1"/>
</dbReference>
<dbReference type="PANTHER" id="PTHR32071">
    <property type="entry name" value="TRANSCRIPTIONAL REGULATORY PROTEIN"/>
    <property type="match status" value="1"/>
</dbReference>
<dbReference type="SUPFAM" id="SSF52540">
    <property type="entry name" value="P-loop containing nucleoside triphosphate hydrolases"/>
    <property type="match status" value="1"/>
</dbReference>
<dbReference type="RefSeq" id="WP_013174416.1">
    <property type="nucleotide sequence ID" value="NC_014220.1"/>
</dbReference>
<dbReference type="PROSITE" id="PS00676">
    <property type="entry name" value="SIGMA54_INTERACT_2"/>
    <property type="match status" value="1"/>
</dbReference>
<dbReference type="Gene3D" id="3.30.450.20">
    <property type="entry name" value="PAS domain"/>
    <property type="match status" value="1"/>
</dbReference>
<dbReference type="InterPro" id="IPR058031">
    <property type="entry name" value="AAA_lid_NorR"/>
</dbReference>
<dbReference type="HOGENOM" id="CLU_000445_8_12_9"/>
<dbReference type="eggNOG" id="COG3284">
    <property type="taxonomic scope" value="Bacteria"/>
</dbReference>
<evidence type="ECO:0000256" key="2">
    <source>
        <dbReference type="ARBA" id="ARBA00022840"/>
    </source>
</evidence>
<dbReference type="Pfam" id="PF25601">
    <property type="entry name" value="AAA_lid_14"/>
    <property type="match status" value="1"/>
</dbReference>
<reference evidence="8" key="1">
    <citation type="journal article" date="2010" name="Stand. Genomic Sci.">
        <title>Complete genome sequence of Syntrophothermus lipocalidus type strain (TGB-C1T).</title>
        <authorList>
            <consortium name="US DOE Joint Genome Institute (JGI-PGF)"/>
            <person name="Djao O."/>
            <person name="Zhang X."/>
            <person name="Lucas S."/>
            <person name="Lapidus A."/>
            <person name="Glavina Del Rio T."/>
            <person name="Nolan M."/>
            <person name="Tice H."/>
            <person name="Cheng J."/>
            <person name="Han C."/>
            <person name="Tapia R."/>
            <person name="Goodwin L."/>
            <person name="Pitluck S."/>
            <person name="Liolios K."/>
            <person name="Ivanova N."/>
            <person name="Mavromatis K."/>
            <person name="Mikhailova N."/>
            <person name="Ovchinnikova G."/>
            <person name="Pati A."/>
            <person name="Brambilla E."/>
            <person name="Chen A."/>
            <person name="Palaniappan K."/>
            <person name="Land M."/>
            <person name="Hauser L."/>
            <person name="Chang Y."/>
            <person name="Jeffries C."/>
            <person name="Rohde M."/>
            <person name="Sikorski J."/>
            <person name="Spring S."/>
            <person name="Goker M."/>
            <person name="Detter J."/>
            <person name="Woyke T."/>
            <person name="Bristow J."/>
            <person name="Eisen J."/>
            <person name="Markowitz V."/>
            <person name="Hugenholtz P."/>
            <person name="Kyrpides N."/>
            <person name="Klenk H."/>
        </authorList>
    </citation>
    <scope>NUCLEOTIDE SEQUENCE [LARGE SCALE GENOMIC DNA]</scope>
    <source>
        <strain evidence="8">DSM 12680 / TGB-C1</strain>
    </source>
</reference>
<name>D7CJC5_SYNLT</name>
<dbReference type="GO" id="GO:0006355">
    <property type="term" value="P:regulation of DNA-templated transcription"/>
    <property type="evidence" value="ECO:0007669"/>
    <property type="project" value="InterPro"/>
</dbReference>
<dbReference type="InterPro" id="IPR002078">
    <property type="entry name" value="Sigma_54_int"/>
</dbReference>
<dbReference type="PROSITE" id="PS00675">
    <property type="entry name" value="SIGMA54_INTERACT_1"/>
    <property type="match status" value="1"/>
</dbReference>
<protein>
    <submittedName>
        <fullName evidence="7">Sigma54 specific transcriptional regulator, Fis family</fullName>
    </submittedName>
</protein>
<keyword evidence="3" id="KW-0805">Transcription regulation</keyword>
<dbReference type="GO" id="GO:0005524">
    <property type="term" value="F:ATP binding"/>
    <property type="evidence" value="ECO:0007669"/>
    <property type="project" value="UniProtKB-KW"/>
</dbReference>
<dbReference type="KEGG" id="slp:Slip_0224"/>
<keyword evidence="4" id="KW-0238">DNA-binding</keyword>
<keyword evidence="1" id="KW-0547">Nucleotide-binding</keyword>
<dbReference type="PRINTS" id="PR01590">
    <property type="entry name" value="HTHFIS"/>
</dbReference>
<evidence type="ECO:0000313" key="7">
    <source>
        <dbReference type="EMBL" id="ADI01014.1"/>
    </source>
</evidence>
<evidence type="ECO:0000256" key="1">
    <source>
        <dbReference type="ARBA" id="ARBA00022741"/>
    </source>
</evidence>
<keyword evidence="5" id="KW-0804">Transcription</keyword>
<dbReference type="GO" id="GO:0043565">
    <property type="term" value="F:sequence-specific DNA binding"/>
    <property type="evidence" value="ECO:0007669"/>
    <property type="project" value="InterPro"/>
</dbReference>
<dbReference type="AlphaFoldDB" id="D7CJC5"/>
<sequence>MESSQILSPIITKLETAEKRNLNNKAKALIKTVLEYKVDILNHKSPDSTTDLVRAELLESWMRSKNYGLDLYDFNFAPILDDARFNKLLEEKELLLIAADPYIRELENMMYNNPSMILLSDENGVMLRVATGEHKFFKMATEEFELVPGVKWSEDTVGTCAHVMTLIKGVPYQLASSEHYCQSYERFSCSSAPIWDLNGNIAATLSIVSPYVHLQTSHSLGLVTSMAWAIQNRFQLVLNGHLVETHPQSDRDIVLAVNKRGIITAANNTAREYFRYLNPSVIGVPVESLLGHLSFMDSVLAGNPVQDMIIETETQRLQLKLARPIIDNRGSIYGLVLVLSKTIPTLKHRIESKATGTTGLTFADIVAESPQLIKSISFAKKICRLDASILIQGETGTGKEILAQAIHNESRPYGPFVAINCAALPRNLIESELFGYEGGAFTGAERRGRPGKIEIANGGTLFLDEIGDLPLEVQAVLLRVLEEKKIMRVGGTRYIPVDFRLIAASNHDLLELVNKQQFRQDLYHRLAAFKIYLPPLRERKHDILLLAERFIADISRKQHLSPPVLTDETKALLLQYSWPGNVRELQNCILYAINMSDDGRIKPEDLPAEVSLLSNTAGSTKHEEADSFLLSELDLKKPLPPDQEKTMMVYAIIKAGYRVSDAAKILKVSRSTLYRKIREYGLENIFARRARNIVKKS</sequence>
<dbReference type="PANTHER" id="PTHR32071:SF57">
    <property type="entry name" value="C4-DICARBOXYLATE TRANSPORT TRANSCRIPTIONAL REGULATORY PROTEIN DCTD"/>
    <property type="match status" value="1"/>
</dbReference>
<dbReference type="Gene3D" id="1.10.8.60">
    <property type="match status" value="1"/>
</dbReference>
<dbReference type="InterPro" id="IPR025662">
    <property type="entry name" value="Sigma_54_int_dom_ATP-bd_1"/>
</dbReference>
<dbReference type="Gene3D" id="3.40.50.300">
    <property type="entry name" value="P-loop containing nucleotide triphosphate hydrolases"/>
    <property type="match status" value="1"/>
</dbReference>
<dbReference type="FunFam" id="3.40.50.300:FF:000006">
    <property type="entry name" value="DNA-binding transcriptional regulator NtrC"/>
    <property type="match status" value="1"/>
</dbReference>
<dbReference type="InterPro" id="IPR029016">
    <property type="entry name" value="GAF-like_dom_sf"/>
</dbReference>
<dbReference type="EMBL" id="CP002048">
    <property type="protein sequence ID" value="ADI01014.1"/>
    <property type="molecule type" value="Genomic_DNA"/>
</dbReference>
<dbReference type="InterPro" id="IPR025943">
    <property type="entry name" value="Sigma_54_int_dom_ATP-bd_2"/>
</dbReference>
<evidence type="ECO:0000256" key="3">
    <source>
        <dbReference type="ARBA" id="ARBA00023015"/>
    </source>
</evidence>
<dbReference type="Pfam" id="PF00158">
    <property type="entry name" value="Sigma54_activat"/>
    <property type="match status" value="1"/>
</dbReference>
<evidence type="ECO:0000256" key="5">
    <source>
        <dbReference type="ARBA" id="ARBA00023163"/>
    </source>
</evidence>
<dbReference type="InterPro" id="IPR002197">
    <property type="entry name" value="HTH_Fis"/>
</dbReference>
<dbReference type="Gene3D" id="1.10.10.60">
    <property type="entry name" value="Homeodomain-like"/>
    <property type="match status" value="1"/>
</dbReference>